<dbReference type="Proteomes" id="UP001470230">
    <property type="component" value="Unassembled WGS sequence"/>
</dbReference>
<organism evidence="2 3">
    <name type="scientific">Tritrichomonas musculus</name>
    <dbReference type="NCBI Taxonomy" id="1915356"/>
    <lineage>
        <taxon>Eukaryota</taxon>
        <taxon>Metamonada</taxon>
        <taxon>Parabasalia</taxon>
        <taxon>Tritrichomonadida</taxon>
        <taxon>Tritrichomonadidae</taxon>
        <taxon>Tritrichomonas</taxon>
    </lineage>
</organism>
<dbReference type="InterPro" id="IPR050588">
    <property type="entry name" value="WNK_Ser-Thr_kinase"/>
</dbReference>
<comment type="caution">
    <text evidence="2">The sequence shown here is derived from an EMBL/GenBank/DDBJ whole genome shotgun (WGS) entry which is preliminary data.</text>
</comment>
<dbReference type="Pfam" id="PF00069">
    <property type="entry name" value="Pkinase"/>
    <property type="match status" value="1"/>
</dbReference>
<keyword evidence="3" id="KW-1185">Reference proteome</keyword>
<dbReference type="SUPFAM" id="SSF56112">
    <property type="entry name" value="Protein kinase-like (PK-like)"/>
    <property type="match status" value="1"/>
</dbReference>
<proteinExistence type="predicted"/>
<dbReference type="SMART" id="SM00220">
    <property type="entry name" value="S_TKc"/>
    <property type="match status" value="1"/>
</dbReference>
<name>A0ABR2JS04_9EUKA</name>
<gene>
    <name evidence="2" type="ORF">M9Y10_004464</name>
</gene>
<evidence type="ECO:0000313" key="3">
    <source>
        <dbReference type="Proteomes" id="UP001470230"/>
    </source>
</evidence>
<sequence length="316" mass="36319">MNSTETRYSSEKISLKEKPIGEIDPTQRFQRSDDILHFSDSSILYKAYDRQSGSEVTWHELMISSFTEKQKSDLIDRANRLKTLRCPIINSFIHFWINSDSTKLCYITESVWTNSIYKNISENFGEIRSKVIARWFMPVLEAINYLHSQNPPIIHNKIILSSMFIKPSTGAVKIIPPVLLTSRTINSSNMFKLRPTTPPDFLFKKEGPYSDIWSFGLALLFVFTKIEPYAECKSPMELVKKLSIYEPPESIKLVTDKLASSLISSCLKPPQERPTASQLFKHPFFTQNFDQNNKISNSQDDSFVVIFPGKPKPNET</sequence>
<protein>
    <recommendedName>
        <fullName evidence="1">Protein kinase domain-containing protein</fullName>
    </recommendedName>
</protein>
<evidence type="ECO:0000313" key="2">
    <source>
        <dbReference type="EMBL" id="KAK8881704.1"/>
    </source>
</evidence>
<reference evidence="2 3" key="1">
    <citation type="submission" date="2024-04" db="EMBL/GenBank/DDBJ databases">
        <title>Tritrichomonas musculus Genome.</title>
        <authorList>
            <person name="Alves-Ferreira E."/>
            <person name="Grigg M."/>
            <person name="Lorenzi H."/>
            <person name="Galac M."/>
        </authorList>
    </citation>
    <scope>NUCLEOTIDE SEQUENCE [LARGE SCALE GENOMIC DNA]</scope>
    <source>
        <strain evidence="2 3">EAF2021</strain>
    </source>
</reference>
<dbReference type="InterPro" id="IPR011009">
    <property type="entry name" value="Kinase-like_dom_sf"/>
</dbReference>
<feature type="domain" description="Protein kinase" evidence="1">
    <location>
        <begin position="30"/>
        <end position="285"/>
    </location>
</feature>
<dbReference type="InterPro" id="IPR000719">
    <property type="entry name" value="Prot_kinase_dom"/>
</dbReference>
<accession>A0ABR2JS04</accession>
<dbReference type="PANTHER" id="PTHR13902">
    <property type="entry name" value="SERINE/THREONINE-PROTEIN KINASE WNK WITH NO LYSINE -RELATED"/>
    <property type="match status" value="1"/>
</dbReference>
<evidence type="ECO:0000259" key="1">
    <source>
        <dbReference type="PROSITE" id="PS50011"/>
    </source>
</evidence>
<dbReference type="EMBL" id="JAPFFF010000010">
    <property type="protein sequence ID" value="KAK8881704.1"/>
    <property type="molecule type" value="Genomic_DNA"/>
</dbReference>
<dbReference type="Gene3D" id="1.10.510.10">
    <property type="entry name" value="Transferase(Phosphotransferase) domain 1"/>
    <property type="match status" value="1"/>
</dbReference>
<dbReference type="Gene3D" id="3.30.200.20">
    <property type="entry name" value="Phosphorylase Kinase, domain 1"/>
    <property type="match status" value="1"/>
</dbReference>
<dbReference type="PROSITE" id="PS50011">
    <property type="entry name" value="PROTEIN_KINASE_DOM"/>
    <property type="match status" value="1"/>
</dbReference>